<reference evidence="2" key="1">
    <citation type="journal article" date="2015" name="Genome Biol. Evol.">
        <title>Organellar Genomes of White Spruce (Picea glauca): Assembly and Annotation.</title>
        <authorList>
            <person name="Jackman S.D."/>
            <person name="Warren R.L."/>
            <person name="Gibb E.A."/>
            <person name="Vandervalk B.P."/>
            <person name="Mohamadi H."/>
            <person name="Chu J."/>
            <person name="Raymond A."/>
            <person name="Pleasance S."/>
            <person name="Coope R."/>
            <person name="Wildung M.R."/>
            <person name="Ritland C.E."/>
            <person name="Bousquet J."/>
            <person name="Jones S.J."/>
            <person name="Bohlmann J."/>
            <person name="Birol I."/>
        </authorList>
    </citation>
    <scope>NUCLEOTIDE SEQUENCE [LARGE SCALE GENOMIC DNA]</scope>
    <source>
        <tissue evidence="2">Flushing bud</tissue>
    </source>
</reference>
<organism evidence="2">
    <name type="scientific">Picea glauca</name>
    <name type="common">White spruce</name>
    <name type="synonym">Pinus glauca</name>
    <dbReference type="NCBI Taxonomy" id="3330"/>
    <lineage>
        <taxon>Eukaryota</taxon>
        <taxon>Viridiplantae</taxon>
        <taxon>Streptophyta</taxon>
        <taxon>Embryophyta</taxon>
        <taxon>Tracheophyta</taxon>
        <taxon>Spermatophyta</taxon>
        <taxon>Pinopsida</taxon>
        <taxon>Pinidae</taxon>
        <taxon>Conifers I</taxon>
        <taxon>Pinales</taxon>
        <taxon>Pinaceae</taxon>
        <taxon>Picea</taxon>
    </lineage>
</organism>
<comment type="caution">
    <text evidence="2">The sequence shown here is derived from an EMBL/GenBank/DDBJ whole genome shotgun (WGS) entry which is preliminary data.</text>
</comment>
<dbReference type="EMBL" id="LKAM01000001">
    <property type="protein sequence ID" value="KUM50971.1"/>
    <property type="molecule type" value="Genomic_DNA"/>
</dbReference>
<evidence type="ECO:0000313" key="2">
    <source>
        <dbReference type="EMBL" id="KUM50971.1"/>
    </source>
</evidence>
<proteinExistence type="predicted"/>
<gene>
    <name evidence="2" type="ORF">ABT39_MTgene817</name>
</gene>
<feature type="chain" id="PRO_5007100269" description="Secreted protein" evidence="1">
    <location>
        <begin position="21"/>
        <end position="76"/>
    </location>
</feature>
<keyword evidence="2" id="KW-0496">Mitochondrion</keyword>
<dbReference type="AlphaFoldDB" id="A0A101M4J4"/>
<sequence length="76" mass="8710">MPLVDGKKLLLLMLWRGLVGLRHGLDPLAWAEAPDRGMEARVWPEATKKHIHSYCLPTDKHRLAGNWLPIYTEIGR</sequence>
<keyword evidence="1" id="KW-0732">Signal</keyword>
<evidence type="ECO:0008006" key="3">
    <source>
        <dbReference type="Google" id="ProtNLM"/>
    </source>
</evidence>
<evidence type="ECO:0000256" key="1">
    <source>
        <dbReference type="SAM" id="SignalP"/>
    </source>
</evidence>
<feature type="signal peptide" evidence="1">
    <location>
        <begin position="1"/>
        <end position="20"/>
    </location>
</feature>
<accession>A0A101M4J4</accession>
<name>A0A101M4J4_PICGL</name>
<protein>
    <recommendedName>
        <fullName evidence="3">Secreted protein</fullName>
    </recommendedName>
</protein>
<geneLocation type="mitochondrion" evidence="2"/>